<keyword evidence="1" id="KW-0732">Signal</keyword>
<protein>
    <recommendedName>
        <fullName evidence="2">DUF6160 domain-containing protein</fullName>
    </recommendedName>
</protein>
<gene>
    <name evidence="3" type="ORF">SAMN04487960_10763</name>
</gene>
<evidence type="ECO:0000259" key="2">
    <source>
        <dbReference type="Pfam" id="PF19657"/>
    </source>
</evidence>
<name>A0A1H2ZTV6_9GAMM</name>
<feature type="domain" description="DUF6160" evidence="2">
    <location>
        <begin position="12"/>
        <end position="106"/>
    </location>
</feature>
<evidence type="ECO:0000313" key="3">
    <source>
        <dbReference type="EMBL" id="SDX20737.1"/>
    </source>
</evidence>
<evidence type="ECO:0000313" key="4">
    <source>
        <dbReference type="Proteomes" id="UP000199675"/>
    </source>
</evidence>
<organism evidence="3 4">
    <name type="scientific">Marinobacter mobilis</name>
    <dbReference type="NCBI Taxonomy" id="488533"/>
    <lineage>
        <taxon>Bacteria</taxon>
        <taxon>Pseudomonadati</taxon>
        <taxon>Pseudomonadota</taxon>
        <taxon>Gammaproteobacteria</taxon>
        <taxon>Pseudomonadales</taxon>
        <taxon>Marinobacteraceae</taxon>
        <taxon>Marinobacter</taxon>
    </lineage>
</organism>
<sequence>MTGLKTRIYPLVVTSALCLPLAAQAQFQSLSDESLSSVTGQSGITIELSADLSIGELRYQDEGSLAIRNIRVGGANKSSYFDSNSWGPGTQSGTQLDNLKLNIDVMADGDLVVFAQPTVGNAVDFAISTDEWVLQKSIGGDGTRLLNYLDMTGLALDLRMKVDNDTGHLLIESTFGIDDLDTEIDFLGIGIQDMKVAGMSYFESLGNWGYVGINDIGAKLAVDIHTVDTAAYSNVLGIDIVRFETDIDMPIITLGSGPSIGRVTLNDLQLNNTSLVVYGH</sequence>
<accession>A0A1H2ZTV6</accession>
<proteinExistence type="predicted"/>
<dbReference type="OrthoDB" id="6180023at2"/>
<dbReference type="Proteomes" id="UP000199675">
    <property type="component" value="Unassembled WGS sequence"/>
</dbReference>
<keyword evidence="4" id="KW-1185">Reference proteome</keyword>
<dbReference type="InterPro" id="IPR046158">
    <property type="entry name" value="DUF6160"/>
</dbReference>
<dbReference type="RefSeq" id="WP_091814319.1">
    <property type="nucleotide sequence ID" value="NZ_FNNE01000007.1"/>
</dbReference>
<reference evidence="3 4" key="1">
    <citation type="submission" date="2016-10" db="EMBL/GenBank/DDBJ databases">
        <authorList>
            <person name="de Groot N.N."/>
        </authorList>
    </citation>
    <scope>NUCLEOTIDE SEQUENCE [LARGE SCALE GENOMIC DNA]</scope>
    <source>
        <strain evidence="3 4">CGMCC 1.7059</strain>
    </source>
</reference>
<feature type="chain" id="PRO_5011719434" description="DUF6160 domain-containing protein" evidence="1">
    <location>
        <begin position="26"/>
        <end position="280"/>
    </location>
</feature>
<dbReference type="AlphaFoldDB" id="A0A1H2ZTV6"/>
<dbReference type="Pfam" id="PF19657">
    <property type="entry name" value="DUF6160"/>
    <property type="match status" value="1"/>
</dbReference>
<evidence type="ECO:0000256" key="1">
    <source>
        <dbReference type="SAM" id="SignalP"/>
    </source>
</evidence>
<feature type="signal peptide" evidence="1">
    <location>
        <begin position="1"/>
        <end position="25"/>
    </location>
</feature>
<dbReference type="EMBL" id="FNNE01000007">
    <property type="protein sequence ID" value="SDX20737.1"/>
    <property type="molecule type" value="Genomic_DNA"/>
</dbReference>